<dbReference type="InterPro" id="IPR050960">
    <property type="entry name" value="AB_hydrolase_4_sf"/>
</dbReference>
<dbReference type="PANTHER" id="PTHR10794">
    <property type="entry name" value="ABHYDROLASE DOMAIN-CONTAINING PROTEIN"/>
    <property type="match status" value="1"/>
</dbReference>
<accession>A0ABT5KFK7</accession>
<dbReference type="PIRSF" id="PIRSF005211">
    <property type="entry name" value="Ab_hydro_YheT"/>
    <property type="match status" value="1"/>
</dbReference>
<reference evidence="4 5" key="1">
    <citation type="submission" date="2022-10" db="EMBL/GenBank/DDBJ databases">
        <title>Paucibacter sp. hw1 Genome sequencing.</title>
        <authorList>
            <person name="Park S."/>
        </authorList>
    </citation>
    <scope>NUCLEOTIDE SEQUENCE [LARGE SCALE GENOMIC DNA]</scope>
    <source>
        <strain evidence="5">hw1</strain>
    </source>
</reference>
<dbReference type="RefSeq" id="WP_273600537.1">
    <property type="nucleotide sequence ID" value="NZ_JAQQXT010000006.1"/>
</dbReference>
<evidence type="ECO:0000313" key="4">
    <source>
        <dbReference type="EMBL" id="MDC8772339.1"/>
    </source>
</evidence>
<dbReference type="InterPro" id="IPR000073">
    <property type="entry name" value="AB_hydrolase_1"/>
</dbReference>
<dbReference type="PANTHER" id="PTHR10794:SF94">
    <property type="entry name" value="ESTERASE YHET-RELATED"/>
    <property type="match status" value="1"/>
</dbReference>
<feature type="region of interest" description="Disordered" evidence="2">
    <location>
        <begin position="54"/>
        <end position="76"/>
    </location>
</feature>
<evidence type="ECO:0000313" key="5">
    <source>
        <dbReference type="Proteomes" id="UP001221189"/>
    </source>
</evidence>
<dbReference type="Gene3D" id="3.40.50.1820">
    <property type="entry name" value="alpha/beta hydrolase"/>
    <property type="match status" value="1"/>
</dbReference>
<feature type="domain" description="AB hydrolase-1" evidence="3">
    <location>
        <begin position="89"/>
        <end position="328"/>
    </location>
</feature>
<keyword evidence="5" id="KW-1185">Reference proteome</keyword>
<dbReference type="EMBL" id="JAQQXT010000006">
    <property type="protein sequence ID" value="MDC8772339.1"/>
    <property type="molecule type" value="Genomic_DNA"/>
</dbReference>
<proteinExistence type="inferred from homology"/>
<dbReference type="Pfam" id="PF00561">
    <property type="entry name" value="Abhydrolase_1"/>
    <property type="match status" value="1"/>
</dbReference>
<sequence length="351" mass="38245">MQYQAPRWLPGGQAQTIWPAMFSRHNGGPALSFRRERWDTPDGDFIDVDWLDGVPTPPSAAPDSRGGAEPILGRPGDGIGLSNEIAGRPLLVLFHGLEGSSQSHSSQAFATVARSRGWAFAMPHFRGCSGELNLAPRAYHSGDFEEVGWMLARFKEMHDGPVLAAGVSLGGNALLRWAEEHGQSAAATTRAVCSICSPVDLAAAGHAIGQGFNRLVYTRMFLRTMVPKALRKLQQHPGLFDGERLRAASDLYEFDNLFTAPLHGFRSTEDYWARASAKPHLKRIRIPALVLNARNDPFVPAASLPRQQDAGSYVQLWQPAQGGHVGFAQGRPPGHVFGMPEQVCDWLAKAL</sequence>
<evidence type="ECO:0000256" key="2">
    <source>
        <dbReference type="SAM" id="MobiDB-lite"/>
    </source>
</evidence>
<evidence type="ECO:0000259" key="3">
    <source>
        <dbReference type="Pfam" id="PF00561"/>
    </source>
</evidence>
<gene>
    <name evidence="4" type="ORF">PRZ03_12220</name>
</gene>
<dbReference type="GO" id="GO:0016787">
    <property type="term" value="F:hydrolase activity"/>
    <property type="evidence" value="ECO:0007669"/>
    <property type="project" value="UniProtKB-KW"/>
</dbReference>
<name>A0ABT5KFK7_9BURK</name>
<dbReference type="InterPro" id="IPR029058">
    <property type="entry name" value="AB_hydrolase_fold"/>
</dbReference>
<keyword evidence="4" id="KW-0378">Hydrolase</keyword>
<protein>
    <submittedName>
        <fullName evidence="4">Alpha/beta hydrolase</fullName>
    </submittedName>
</protein>
<dbReference type="Proteomes" id="UP001221189">
    <property type="component" value="Unassembled WGS sequence"/>
</dbReference>
<evidence type="ECO:0000256" key="1">
    <source>
        <dbReference type="ARBA" id="ARBA00010884"/>
    </source>
</evidence>
<dbReference type="InterPro" id="IPR012020">
    <property type="entry name" value="ABHD4"/>
</dbReference>
<comment type="caution">
    <text evidence="4">The sequence shown here is derived from an EMBL/GenBank/DDBJ whole genome shotgun (WGS) entry which is preliminary data.</text>
</comment>
<comment type="similarity">
    <text evidence="1">Belongs to the AB hydrolase superfamily. AB hydrolase 4 family.</text>
</comment>
<dbReference type="SUPFAM" id="SSF53474">
    <property type="entry name" value="alpha/beta-Hydrolases"/>
    <property type="match status" value="1"/>
</dbReference>
<organism evidence="4 5">
    <name type="scientific">Roseateles albus</name>
    <dbReference type="NCBI Taxonomy" id="2987525"/>
    <lineage>
        <taxon>Bacteria</taxon>
        <taxon>Pseudomonadati</taxon>
        <taxon>Pseudomonadota</taxon>
        <taxon>Betaproteobacteria</taxon>
        <taxon>Burkholderiales</taxon>
        <taxon>Sphaerotilaceae</taxon>
        <taxon>Roseateles</taxon>
    </lineage>
</organism>